<evidence type="ECO:0000313" key="1">
    <source>
        <dbReference type="EMBL" id="MBF5053307.1"/>
    </source>
</evidence>
<gene>
    <name evidence="1" type="ORF">ISO4_01909</name>
</gene>
<protein>
    <recommendedName>
        <fullName evidence="3">Aminopeptidase</fullName>
    </recommendedName>
</protein>
<dbReference type="RefSeq" id="WP_228548038.1">
    <property type="nucleotide sequence ID" value="NZ_ARXR01000014.1"/>
</dbReference>
<dbReference type="Proteomes" id="UP000644441">
    <property type="component" value="Unassembled WGS sequence"/>
</dbReference>
<organism evidence="1 2">
    <name type="scientific">Alloalcanivorax venustensis ISO4</name>
    <dbReference type="NCBI Taxonomy" id="1177184"/>
    <lineage>
        <taxon>Bacteria</taxon>
        <taxon>Pseudomonadati</taxon>
        <taxon>Pseudomonadota</taxon>
        <taxon>Gammaproteobacteria</taxon>
        <taxon>Oceanospirillales</taxon>
        <taxon>Alcanivoracaceae</taxon>
        <taxon>Alloalcanivorax</taxon>
    </lineage>
</organism>
<evidence type="ECO:0008006" key="3">
    <source>
        <dbReference type="Google" id="ProtNLM"/>
    </source>
</evidence>
<comment type="caution">
    <text evidence="1">The sequence shown here is derived from an EMBL/GenBank/DDBJ whole genome shotgun (WGS) entry which is preliminary data.</text>
</comment>
<dbReference type="InterPro" id="IPR014553">
    <property type="entry name" value="Aminopept"/>
</dbReference>
<reference evidence="1 2" key="1">
    <citation type="submission" date="2012-09" db="EMBL/GenBank/DDBJ databases">
        <title>Genome Sequence of alkane-degrading Bacterium Alcanivorax venustensis ISO4.</title>
        <authorList>
            <person name="Lai Q."/>
            <person name="Shao Z."/>
        </authorList>
    </citation>
    <scope>NUCLEOTIDE SEQUENCE [LARGE SCALE GENOMIC DNA]</scope>
    <source>
        <strain evidence="1 2">ISO4</strain>
    </source>
</reference>
<sequence>MWLALSGCQLGYYGQAVKGHMDLMGARQPVADVVADPETPVAVRRQLALAGDVLTFADESLALPARNVYQDYVHLRDDAVVWNVVAAPPYSLEPRTWCYLLLGCLSYRGYFDRADAEALAEKLDAEGRDTYVGGAIAYSTLGWFADPLTTPMIDRSGPALVELLIHELVHRRLYIRNDTRFNESLATMVAREGTLRYLARHDLQVDLDRWQQRDRARDAFLALVGQTREQLGELYASGADEATMAEGKAALIEGLRENYRARAEQLPALRAYAGFFEGRLNNARLNGVHDYYGLVGTFQEVLLSCGGHWDCFWEAVEVLADKEDWNA</sequence>
<name>A0ABS0AGQ9_9GAMM</name>
<proteinExistence type="predicted"/>
<dbReference type="PIRSF" id="PIRSF029285">
    <property type="entry name" value="Aminopept"/>
    <property type="match status" value="1"/>
</dbReference>
<evidence type="ECO:0000313" key="2">
    <source>
        <dbReference type="Proteomes" id="UP000644441"/>
    </source>
</evidence>
<accession>A0ABS0AGQ9</accession>
<keyword evidence="2" id="KW-1185">Reference proteome</keyword>
<dbReference type="Pfam" id="PF10023">
    <property type="entry name" value="Aminopep"/>
    <property type="match status" value="1"/>
</dbReference>
<dbReference type="EMBL" id="ARXR01000014">
    <property type="protein sequence ID" value="MBF5053307.1"/>
    <property type="molecule type" value="Genomic_DNA"/>
</dbReference>